<dbReference type="EMBL" id="MIPT01000001">
    <property type="protein sequence ID" value="OHT19422.1"/>
    <property type="molecule type" value="Genomic_DNA"/>
</dbReference>
<protein>
    <submittedName>
        <fullName evidence="1">Uncharacterized protein</fullName>
    </submittedName>
</protein>
<dbReference type="Proteomes" id="UP000179467">
    <property type="component" value="Unassembled WGS sequence"/>
</dbReference>
<proteinExistence type="predicted"/>
<gene>
    <name evidence="1" type="ORF">BHE75_01407</name>
</gene>
<keyword evidence="2" id="KW-1185">Reference proteome</keyword>
<evidence type="ECO:0000313" key="1">
    <source>
        <dbReference type="EMBL" id="OHT19422.1"/>
    </source>
</evidence>
<name>A0A1S1HC75_9SPHN</name>
<organism evidence="1 2">
    <name type="scientific">Edaphosphingomonas haloaromaticamans</name>
    <dbReference type="NCBI Taxonomy" id="653954"/>
    <lineage>
        <taxon>Bacteria</taxon>
        <taxon>Pseudomonadati</taxon>
        <taxon>Pseudomonadota</taxon>
        <taxon>Alphaproteobacteria</taxon>
        <taxon>Sphingomonadales</taxon>
        <taxon>Rhizorhabdaceae</taxon>
        <taxon>Edaphosphingomonas</taxon>
    </lineage>
</organism>
<dbReference type="OrthoDB" id="7510954at2"/>
<dbReference type="RefSeq" id="WP_031309233.1">
    <property type="nucleotide sequence ID" value="NZ_MIPT01000001.1"/>
</dbReference>
<reference evidence="1 2" key="1">
    <citation type="submission" date="2016-09" db="EMBL/GenBank/DDBJ databases">
        <title>Metabolic pathway, cell adaptation mechanisms and a novel monoxygenase revealed through proteogenomic-transcription analysis of a Sphingomonas haloaromaticamans strain degrading the fungicide ortho-phenylphenol.</title>
        <authorList>
            <person name="Perruchon C."/>
            <person name="Papadopoulou E.S."/>
            <person name="Rousidou C."/>
            <person name="Vasileiadis S."/>
            <person name="Tanou G."/>
            <person name="Amoutzias G."/>
            <person name="Molassiotis A."/>
            <person name="Karpouzas D.G."/>
        </authorList>
    </citation>
    <scope>NUCLEOTIDE SEQUENCE [LARGE SCALE GENOMIC DNA]</scope>
    <source>
        <strain evidence="1 2">P3</strain>
    </source>
</reference>
<dbReference type="AlphaFoldDB" id="A0A1S1HC75"/>
<sequence length="64" mass="6702">MKIDEIDTASPEQLAPILHAALQRLGQLGRTGAVALAALVGDDDADFDEASGWIEDIASGGLRR</sequence>
<evidence type="ECO:0000313" key="2">
    <source>
        <dbReference type="Proteomes" id="UP000179467"/>
    </source>
</evidence>
<accession>A0A1S1HC75</accession>
<comment type="caution">
    <text evidence="1">The sequence shown here is derived from an EMBL/GenBank/DDBJ whole genome shotgun (WGS) entry which is preliminary data.</text>
</comment>